<dbReference type="Proteomes" id="UP000656367">
    <property type="component" value="Unassembled WGS sequence"/>
</dbReference>
<evidence type="ECO:0000313" key="1">
    <source>
        <dbReference type="EMBL" id="GGM51398.1"/>
    </source>
</evidence>
<dbReference type="EMBL" id="BMON01000007">
    <property type="protein sequence ID" value="GGM51398.1"/>
    <property type="molecule type" value="Genomic_DNA"/>
</dbReference>
<name>A0A830FMB5_HALAR</name>
<comment type="caution">
    <text evidence="1">The sequence shown here is derived from an EMBL/GenBank/DDBJ whole genome shotgun (WGS) entry which is preliminary data.</text>
</comment>
<reference evidence="1" key="2">
    <citation type="submission" date="2020-09" db="EMBL/GenBank/DDBJ databases">
        <authorList>
            <person name="Sun Q."/>
            <person name="Ohkuma M."/>
        </authorList>
    </citation>
    <scope>NUCLEOTIDE SEQUENCE</scope>
    <source>
        <strain evidence="1">JCM 15759</strain>
    </source>
</reference>
<gene>
    <name evidence="1" type="ORF">GCM10009006_35740</name>
</gene>
<sequence>MAQHRPEYASGRESETVDVGAVDVRLLRDPLEGVPCKDCFANTLWSFPVSVFQRRRNVIIIENRWVRDPAFEVNVAVADERLVRKLPLDFRSECSLTNTRWQHPPVYIGQYCSIGHEKSVVRALEGDSQ</sequence>
<reference evidence="1" key="1">
    <citation type="journal article" date="2014" name="Int. J. Syst. Evol. Microbiol.">
        <title>Complete genome sequence of Corynebacterium casei LMG S-19264T (=DSM 44701T), isolated from a smear-ripened cheese.</title>
        <authorList>
            <consortium name="US DOE Joint Genome Institute (JGI-PGF)"/>
            <person name="Walter F."/>
            <person name="Albersmeier A."/>
            <person name="Kalinowski J."/>
            <person name="Ruckert C."/>
        </authorList>
    </citation>
    <scope>NUCLEOTIDE SEQUENCE</scope>
    <source>
        <strain evidence="1">JCM 15759</strain>
    </source>
</reference>
<proteinExistence type="predicted"/>
<accession>A0A830FMB5</accession>
<dbReference type="AlphaFoldDB" id="A0A830FMB5"/>
<organism evidence="1 2">
    <name type="scientific">Haloarcula argentinensis</name>
    <dbReference type="NCBI Taxonomy" id="43776"/>
    <lineage>
        <taxon>Archaea</taxon>
        <taxon>Methanobacteriati</taxon>
        <taxon>Methanobacteriota</taxon>
        <taxon>Stenosarchaea group</taxon>
        <taxon>Halobacteria</taxon>
        <taxon>Halobacteriales</taxon>
        <taxon>Haloarculaceae</taxon>
        <taxon>Haloarcula</taxon>
    </lineage>
</organism>
<protein>
    <submittedName>
        <fullName evidence="1">Uncharacterized protein</fullName>
    </submittedName>
</protein>
<evidence type="ECO:0000313" key="2">
    <source>
        <dbReference type="Proteomes" id="UP000656367"/>
    </source>
</evidence>